<feature type="domain" description="Major facilitator superfamily (MFS) profile" evidence="9">
    <location>
        <begin position="17"/>
        <end position="459"/>
    </location>
</feature>
<dbReference type="InterPro" id="IPR050360">
    <property type="entry name" value="MFS_Sugar_Transporters"/>
</dbReference>
<dbReference type="Gene3D" id="1.20.1250.20">
    <property type="entry name" value="MFS general substrate transporter like domains"/>
    <property type="match status" value="1"/>
</dbReference>
<dbReference type="GO" id="GO:0016020">
    <property type="term" value="C:membrane"/>
    <property type="evidence" value="ECO:0007669"/>
    <property type="project" value="UniProtKB-SubCell"/>
</dbReference>
<dbReference type="SUPFAM" id="SSF103473">
    <property type="entry name" value="MFS general substrate transporter"/>
    <property type="match status" value="1"/>
</dbReference>
<keyword evidence="3 7" id="KW-0813">Transport</keyword>
<dbReference type="NCBIfam" id="TIGR00879">
    <property type="entry name" value="SP"/>
    <property type="match status" value="1"/>
</dbReference>
<reference evidence="10" key="1">
    <citation type="submission" date="2021-07" db="EMBL/GenBank/DDBJ databases">
        <authorList>
            <person name="Branca A.L. A."/>
        </authorList>
    </citation>
    <scope>NUCLEOTIDE SEQUENCE</scope>
</reference>
<dbReference type="InterPro" id="IPR005828">
    <property type="entry name" value="MFS_sugar_transport-like"/>
</dbReference>
<feature type="transmembrane region" description="Helical" evidence="8">
    <location>
        <begin position="435"/>
        <end position="455"/>
    </location>
</feature>
<dbReference type="AlphaFoldDB" id="A0A9W4JDB8"/>
<protein>
    <recommendedName>
        <fullName evidence="9">Major facilitator superfamily (MFS) profile domain-containing protein</fullName>
    </recommendedName>
</protein>
<dbReference type="InterPro" id="IPR036259">
    <property type="entry name" value="MFS_trans_sf"/>
</dbReference>
<accession>A0A9W4JDB8</accession>
<evidence type="ECO:0000256" key="5">
    <source>
        <dbReference type="ARBA" id="ARBA00022989"/>
    </source>
</evidence>
<dbReference type="InterPro" id="IPR020846">
    <property type="entry name" value="MFS_dom"/>
</dbReference>
<feature type="transmembrane region" description="Helical" evidence="8">
    <location>
        <begin position="12"/>
        <end position="32"/>
    </location>
</feature>
<dbReference type="PANTHER" id="PTHR48022:SF45">
    <property type="entry name" value="MAJOR FACILITATOR SUPERFAMILY (MFS) PROFILE DOMAIN-CONTAINING PROTEIN-RELATED"/>
    <property type="match status" value="1"/>
</dbReference>
<comment type="similarity">
    <text evidence="2 7">Belongs to the major facilitator superfamily. Sugar transporter (TC 2.A.1.1) family.</text>
</comment>
<feature type="transmembrane region" description="Helical" evidence="8">
    <location>
        <begin position="99"/>
        <end position="119"/>
    </location>
</feature>
<dbReference type="InterPro" id="IPR003663">
    <property type="entry name" value="Sugar/inositol_transpt"/>
</dbReference>
<evidence type="ECO:0000259" key="9">
    <source>
        <dbReference type="PROSITE" id="PS50850"/>
    </source>
</evidence>
<feature type="transmembrane region" description="Helical" evidence="8">
    <location>
        <begin position="125"/>
        <end position="143"/>
    </location>
</feature>
<evidence type="ECO:0000313" key="11">
    <source>
        <dbReference type="Proteomes" id="UP001152592"/>
    </source>
</evidence>
<dbReference type="PROSITE" id="PS50850">
    <property type="entry name" value="MFS"/>
    <property type="match status" value="1"/>
</dbReference>
<dbReference type="PANTHER" id="PTHR48022">
    <property type="entry name" value="PLASTIDIC GLUCOSE TRANSPORTER 4"/>
    <property type="match status" value="1"/>
</dbReference>
<proteinExistence type="inferred from homology"/>
<keyword evidence="6 8" id="KW-0472">Membrane</keyword>
<dbReference type="Pfam" id="PF00083">
    <property type="entry name" value="Sugar_tr"/>
    <property type="match status" value="1"/>
</dbReference>
<sequence length="516" mass="55989">MARFFGLRGNSLNIMAILGVLMPGILTTGYNASSLGGVLELRNFEDQFPELDISASHNKSHASTIQGLVVSAYAIGVFFGTLSCIWLGDRFGRRRTIMAGASTQIIGSVLMASACFLSMLITSRVILGFGTGVLLATIPLWQSEISPANKRGAHVGMKGIFSGLGCALSLFLDFGMSFTKGSVSWRFPFAFVVLLSLAVLVFIVYLPESPRWLIRQGRISEASEVLAALDNTSVNDEAVHAQVKDVQMSLDMAGKRSLGQFFHMGPQRTFHRAMLALTAMLFMQLTGSTVITFYTTSIFEQNLHLGNSTSTVLAAVYQLAGPLGGLFCVLKIEGLGRRVLLLGSAIGNAVCLALVAGLGTQSQNPLAMRGAVFFIFLFHFSYIIGFGAIPYIYATEIAPLHLRTTINSFSISCSWAINILITLVTPIAFTKMGQTYFVIFACCNAAMVPFIYYFFPETAGRSLEEMDKIFALSKGLRDSVKVAHLLPHGQTSDFSEKELGPGLKCPELQLREVHSP</sequence>
<feature type="transmembrane region" description="Helical" evidence="8">
    <location>
        <begin position="314"/>
        <end position="332"/>
    </location>
</feature>
<name>A0A9W4JDB8_9EURO</name>
<comment type="caution">
    <text evidence="10">The sequence shown here is derived from an EMBL/GenBank/DDBJ whole genome shotgun (WGS) entry which is preliminary data.</text>
</comment>
<gene>
    <name evidence="10" type="ORF">PSALAMII_LOCUS6012</name>
</gene>
<feature type="transmembrane region" description="Helical" evidence="8">
    <location>
        <begin position="65"/>
        <end position="87"/>
    </location>
</feature>
<feature type="transmembrane region" description="Helical" evidence="8">
    <location>
        <begin position="273"/>
        <end position="294"/>
    </location>
</feature>
<dbReference type="OrthoDB" id="2586582at2759"/>
<evidence type="ECO:0000256" key="2">
    <source>
        <dbReference type="ARBA" id="ARBA00010992"/>
    </source>
</evidence>
<evidence type="ECO:0000256" key="8">
    <source>
        <dbReference type="SAM" id="Phobius"/>
    </source>
</evidence>
<keyword evidence="5 8" id="KW-1133">Transmembrane helix</keyword>
<evidence type="ECO:0000256" key="3">
    <source>
        <dbReference type="ARBA" id="ARBA00022448"/>
    </source>
</evidence>
<comment type="subcellular location">
    <subcellularLocation>
        <location evidence="1">Membrane</location>
        <topology evidence="1">Multi-pass membrane protein</topology>
    </subcellularLocation>
</comment>
<evidence type="ECO:0000256" key="7">
    <source>
        <dbReference type="RuleBase" id="RU003346"/>
    </source>
</evidence>
<dbReference type="EMBL" id="CAJVPD010000238">
    <property type="protein sequence ID" value="CAG8383803.1"/>
    <property type="molecule type" value="Genomic_DNA"/>
</dbReference>
<feature type="transmembrane region" description="Helical" evidence="8">
    <location>
        <begin position="155"/>
        <end position="175"/>
    </location>
</feature>
<feature type="transmembrane region" description="Helical" evidence="8">
    <location>
        <begin position="187"/>
        <end position="206"/>
    </location>
</feature>
<evidence type="ECO:0000256" key="6">
    <source>
        <dbReference type="ARBA" id="ARBA00023136"/>
    </source>
</evidence>
<feature type="transmembrane region" description="Helical" evidence="8">
    <location>
        <begin position="371"/>
        <end position="394"/>
    </location>
</feature>
<dbReference type="PRINTS" id="PR00171">
    <property type="entry name" value="SUGRTRNSPORT"/>
</dbReference>
<feature type="transmembrane region" description="Helical" evidence="8">
    <location>
        <begin position="406"/>
        <end position="429"/>
    </location>
</feature>
<evidence type="ECO:0000313" key="10">
    <source>
        <dbReference type="EMBL" id="CAG8383803.1"/>
    </source>
</evidence>
<evidence type="ECO:0000256" key="1">
    <source>
        <dbReference type="ARBA" id="ARBA00004141"/>
    </source>
</evidence>
<dbReference type="GO" id="GO:0005351">
    <property type="term" value="F:carbohydrate:proton symporter activity"/>
    <property type="evidence" value="ECO:0007669"/>
    <property type="project" value="TreeGrafter"/>
</dbReference>
<feature type="transmembrane region" description="Helical" evidence="8">
    <location>
        <begin position="339"/>
        <end position="359"/>
    </location>
</feature>
<dbReference type="Proteomes" id="UP001152592">
    <property type="component" value="Unassembled WGS sequence"/>
</dbReference>
<organism evidence="10 11">
    <name type="scientific">Penicillium salamii</name>
    <dbReference type="NCBI Taxonomy" id="1612424"/>
    <lineage>
        <taxon>Eukaryota</taxon>
        <taxon>Fungi</taxon>
        <taxon>Dikarya</taxon>
        <taxon>Ascomycota</taxon>
        <taxon>Pezizomycotina</taxon>
        <taxon>Eurotiomycetes</taxon>
        <taxon>Eurotiomycetidae</taxon>
        <taxon>Eurotiales</taxon>
        <taxon>Aspergillaceae</taxon>
        <taxon>Penicillium</taxon>
    </lineage>
</organism>
<keyword evidence="4 8" id="KW-0812">Transmembrane</keyword>
<evidence type="ECO:0000256" key="4">
    <source>
        <dbReference type="ARBA" id="ARBA00022692"/>
    </source>
</evidence>